<dbReference type="Pfam" id="PF17110">
    <property type="entry name" value="TFB6"/>
    <property type="match status" value="1"/>
</dbReference>
<evidence type="ECO:0008006" key="4">
    <source>
        <dbReference type="Google" id="ProtNLM"/>
    </source>
</evidence>
<reference evidence="2 3" key="1">
    <citation type="submission" date="2020-03" db="EMBL/GenBank/DDBJ databases">
        <title>Draft Genome Sequence of Cudoniella acicularis.</title>
        <authorList>
            <person name="Buettner E."/>
            <person name="Kellner H."/>
        </authorList>
    </citation>
    <scope>NUCLEOTIDE SEQUENCE [LARGE SCALE GENOMIC DNA]</scope>
    <source>
        <strain evidence="2 3">DSM 108380</strain>
    </source>
</reference>
<dbReference type="Proteomes" id="UP000566819">
    <property type="component" value="Unassembled WGS sequence"/>
</dbReference>
<feature type="region of interest" description="Disordered" evidence="1">
    <location>
        <begin position="1"/>
        <end position="49"/>
    </location>
</feature>
<protein>
    <recommendedName>
        <fullName evidence="4">Meiotic recombination protein DMC1</fullName>
    </recommendedName>
</protein>
<dbReference type="GO" id="GO:0005675">
    <property type="term" value="C:transcription factor TFIIH holo complex"/>
    <property type="evidence" value="ECO:0007669"/>
    <property type="project" value="TreeGrafter"/>
</dbReference>
<organism evidence="2 3">
    <name type="scientific">Cudoniella acicularis</name>
    <dbReference type="NCBI Taxonomy" id="354080"/>
    <lineage>
        <taxon>Eukaryota</taxon>
        <taxon>Fungi</taxon>
        <taxon>Dikarya</taxon>
        <taxon>Ascomycota</taxon>
        <taxon>Pezizomycotina</taxon>
        <taxon>Leotiomycetes</taxon>
        <taxon>Helotiales</taxon>
        <taxon>Tricladiaceae</taxon>
        <taxon>Cudoniella</taxon>
    </lineage>
</organism>
<comment type="caution">
    <text evidence="2">The sequence shown here is derived from an EMBL/GenBank/DDBJ whole genome shotgun (WGS) entry which is preliminary data.</text>
</comment>
<proteinExistence type="predicted"/>
<evidence type="ECO:0000256" key="1">
    <source>
        <dbReference type="SAM" id="MobiDB-lite"/>
    </source>
</evidence>
<evidence type="ECO:0000313" key="2">
    <source>
        <dbReference type="EMBL" id="KAF4626868.1"/>
    </source>
</evidence>
<dbReference type="PANTHER" id="PTHR37781:SF1">
    <property type="entry name" value="ADR380WP"/>
    <property type="match status" value="1"/>
</dbReference>
<feature type="region of interest" description="Disordered" evidence="1">
    <location>
        <begin position="210"/>
        <end position="245"/>
    </location>
</feature>
<keyword evidence="3" id="KW-1185">Reference proteome</keyword>
<dbReference type="EMBL" id="JAAMPI010001069">
    <property type="protein sequence ID" value="KAF4626868.1"/>
    <property type="molecule type" value="Genomic_DNA"/>
</dbReference>
<feature type="compositionally biased region" description="Acidic residues" evidence="1">
    <location>
        <begin position="217"/>
        <end position="243"/>
    </location>
</feature>
<dbReference type="PANTHER" id="PTHR37781">
    <property type="entry name" value="TFIIH COMPLEX SUBUNIT"/>
    <property type="match status" value="1"/>
</dbReference>
<sequence>MDASTNEPGGFFRPSLPSPAPSNASTSSTSSNLPHPRAHPLRAGSAKEDAARRYVEGRLMHISRRYTKKFQPHQEGEEVHGYVSMSDVSRDLGEVVDVLWLSGTRTSSKSIYQTKSILTKFLASLQIPYLLNVALSITTYLPAFPPSPSATFRLLKKLDHVFSSLLKGEDIISRETLPGFENGKKAGMSKTDMVRCKSLVESTRVIVVDVMSKDPEPDSGDPEESGVETDSGVDFDGIDDEDDRHEMDVARVYEKTIIQLGELLDSGTGFSAGSGEN</sequence>
<dbReference type="AlphaFoldDB" id="A0A8H4RDE3"/>
<evidence type="ECO:0000313" key="3">
    <source>
        <dbReference type="Proteomes" id="UP000566819"/>
    </source>
</evidence>
<dbReference type="InterPro" id="IPR031349">
    <property type="entry name" value="Tfb6"/>
</dbReference>
<dbReference type="OrthoDB" id="5420410at2759"/>
<accession>A0A8H4RDE3</accession>
<gene>
    <name evidence="2" type="ORF">G7Y89_g11287</name>
</gene>
<feature type="compositionally biased region" description="Low complexity" evidence="1">
    <location>
        <begin position="21"/>
        <end position="34"/>
    </location>
</feature>
<name>A0A8H4RDE3_9HELO</name>